<comment type="caution">
    <text evidence="3">The sequence shown here is derived from an EMBL/GenBank/DDBJ whole genome shotgun (WGS) entry which is preliminary data.</text>
</comment>
<evidence type="ECO:0000313" key="4">
    <source>
        <dbReference type="Proteomes" id="UP000678393"/>
    </source>
</evidence>
<organism evidence="3 4">
    <name type="scientific">Candidula unifasciata</name>
    <dbReference type="NCBI Taxonomy" id="100452"/>
    <lineage>
        <taxon>Eukaryota</taxon>
        <taxon>Metazoa</taxon>
        <taxon>Spiralia</taxon>
        <taxon>Lophotrochozoa</taxon>
        <taxon>Mollusca</taxon>
        <taxon>Gastropoda</taxon>
        <taxon>Heterobranchia</taxon>
        <taxon>Euthyneura</taxon>
        <taxon>Panpulmonata</taxon>
        <taxon>Eupulmonata</taxon>
        <taxon>Stylommatophora</taxon>
        <taxon>Helicina</taxon>
        <taxon>Helicoidea</taxon>
        <taxon>Geomitridae</taxon>
        <taxon>Candidula</taxon>
    </lineage>
</organism>
<feature type="coiled-coil region" evidence="1">
    <location>
        <begin position="1336"/>
        <end position="1363"/>
    </location>
</feature>
<feature type="compositionally biased region" description="Basic and acidic residues" evidence="2">
    <location>
        <begin position="125"/>
        <end position="142"/>
    </location>
</feature>
<dbReference type="EMBL" id="CAJHNH020000662">
    <property type="protein sequence ID" value="CAG5119144.1"/>
    <property type="molecule type" value="Genomic_DNA"/>
</dbReference>
<keyword evidence="1" id="KW-0175">Coiled coil</keyword>
<name>A0A8S3YPV1_9EUPU</name>
<feature type="region of interest" description="Disordered" evidence="2">
    <location>
        <begin position="935"/>
        <end position="972"/>
    </location>
</feature>
<protein>
    <submittedName>
        <fullName evidence="3">Uncharacterized protein</fullName>
    </submittedName>
</protein>
<feature type="compositionally biased region" description="Basic residues" evidence="2">
    <location>
        <begin position="1389"/>
        <end position="1399"/>
    </location>
</feature>
<keyword evidence="4" id="KW-1185">Reference proteome</keyword>
<accession>A0A8S3YPV1</accession>
<feature type="compositionally biased region" description="Polar residues" evidence="2">
    <location>
        <begin position="369"/>
        <end position="378"/>
    </location>
</feature>
<dbReference type="OrthoDB" id="6099285at2759"/>
<reference evidence="3" key="1">
    <citation type="submission" date="2021-04" db="EMBL/GenBank/DDBJ databases">
        <authorList>
            <consortium name="Molecular Ecology Group"/>
        </authorList>
    </citation>
    <scope>NUCLEOTIDE SEQUENCE</scope>
</reference>
<feature type="region of interest" description="Disordered" evidence="2">
    <location>
        <begin position="199"/>
        <end position="218"/>
    </location>
</feature>
<feature type="region of interest" description="Disordered" evidence="2">
    <location>
        <begin position="360"/>
        <end position="379"/>
    </location>
</feature>
<proteinExistence type="predicted"/>
<gene>
    <name evidence="3" type="ORF">CUNI_LOCUS4702</name>
</gene>
<evidence type="ECO:0000313" key="3">
    <source>
        <dbReference type="EMBL" id="CAG5119144.1"/>
    </source>
</evidence>
<evidence type="ECO:0000256" key="1">
    <source>
        <dbReference type="SAM" id="Coils"/>
    </source>
</evidence>
<feature type="compositionally biased region" description="Basic and acidic residues" evidence="2">
    <location>
        <begin position="199"/>
        <end position="212"/>
    </location>
</feature>
<evidence type="ECO:0000256" key="2">
    <source>
        <dbReference type="SAM" id="MobiDB-lite"/>
    </source>
</evidence>
<feature type="region of interest" description="Disordered" evidence="2">
    <location>
        <begin position="402"/>
        <end position="442"/>
    </location>
</feature>
<feature type="region of interest" description="Disordered" evidence="2">
    <location>
        <begin position="1389"/>
        <end position="1416"/>
    </location>
</feature>
<sequence>MMDYLQVYAKEAIGSVSDNLAKIQQSSGIHIESHLDKAEVIRSNTLHRSGTFVLKETCAAKPPNIARRRDTSVSLASASSAKPYAFVKEVEEDGDKSEESQNVPHPSPTFLVTEDKIIADTSTKMPEHSLTKSKRHDADSSRSRKKRKTQQTMKGPSCLISDQDFDNESSDSLSEAKESRNLTYTSSLLTQLLDYNSADESKTNTEESKSNKLPESTCSELVDSASENLKQQRAATFKHSKILKDNAASKKALASNVLFKSRWMSLNDDGDNVQAADQKPDLDKDGTNVDIPCENPLSESLKNVPKHIHVQEMDNQVQHETRTKTTQASRKQCLADITVLSRVPDIKRINSGAIPKVVSGSSHHEVISPSGSHPTGKSRSVYKPLLETCQDEDVTNKTMCPTEKEHVVSKQPPRRSPKQYFLGQHSHKQWHQPTEDADDVPGNRKQDMLLAKLDWSSSDDEAVDDVPRDVSPSFLLRQKQKRDVDDQLEHLNQYYSRSRKSRSPLRRTATSNISRWIEDVQGSSTEYMHVEAPDFFADTFPQPFRHKCQVLSGNSDDDAITPENYEKHANSDYAVFVSPSQLLEARNQEENNATENLELNEKVNELAENPDSVLRATMFKDDQRETRSREEGSKRSWSVSSTSDEYILSDTRSIQVNVSRNDLVLDAPEEVKPDLENYELAQTSANKLFTYSRVETCAPKASLAVGDSSSFTVLIKQGNIIERTFKDQAAPDLSFDNQAIQTIKMVSGSIDDDCLPDEPEVADCLPLNAFPSTVKSNEDCLYHYKREVSTGHTLRESEVMSAVGANPTGNGVNHGALRNSRNNKCFKDVSQVENVSAEDGTEQTSENQTLGKEFNKRLKNSGPAYCDAVLGETYSEETTDISTIRERWKLLENGGNVVMAIGPEGKQNSKKCTQKLPGLSADSSITIKTHSENLMSQSTGKNDVPEERATDVKTNFPDASSPYTLTDEDEHTKRQVGGDLLTEYQAIDALRYKVNRLEQMLQQSDINTVNFYQRNTRVHSEEPVKTSETVTICPHCPVSASTYNSLTRRQFQPPPEHRLGSHPYCLASTDQHLLQQTQSYNVGQVCLTGHASCVHQQRESLYVDTKLLKPSDNKSSKGCQTSGDLSLDKPQQKNEVCVDACTQSNTLEDASEECLISLEKQVANMQTDMQEIKHFTTSTSTLVMELDERTKSFAAITSTQLAAYCRLLEDSQTAISAKLEHMEQNLHDQSNLSRLIKEYITRAEKNSETVMETVRAEHQVTIARTAQTVKEVISPMQESLLNQQKEFENIRSSLEEVVSMLNDKRPEPSKKGMNHESMKERIVELTSQRDAEKVFHRITRQALRALEKDHDRLRQEYVRATCRRYNTNESEAQKRLWYYLNNEDKCPHNKNHSNVRSTRRQHEVWSPRSSSADDDASSSCCMHESCPYAHVCQKECLQQQRPGYVVEDDIREFTSRKKDNSTRCKSTQLVKCAGNVGTCLARSVEGHRGGEDRHNLAVMHNDKSPKTSKVLQTSRFVEQDLELKHTRKDVNCRTPTIITGNQLDKNADASTEDIACKCSCSDKKNRTKSHS</sequence>
<feature type="region of interest" description="Disordered" evidence="2">
    <location>
        <begin position="89"/>
        <end position="180"/>
    </location>
</feature>
<dbReference type="Proteomes" id="UP000678393">
    <property type="component" value="Unassembled WGS sequence"/>
</dbReference>